<reference evidence="2" key="1">
    <citation type="submission" date="2021-05" db="EMBL/GenBank/DDBJ databases">
        <title>The genome of the haptophyte Pavlova lutheri (Diacronema luteri, Pavlovales) - a model for lipid biosynthesis in eukaryotic algae.</title>
        <authorList>
            <person name="Hulatt C.J."/>
            <person name="Posewitz M.C."/>
        </authorList>
    </citation>
    <scope>NUCLEOTIDE SEQUENCE</scope>
    <source>
        <strain evidence="2">NIVA-4/92</strain>
    </source>
</reference>
<evidence type="ECO:0000313" key="2">
    <source>
        <dbReference type="EMBL" id="KAG8469208.1"/>
    </source>
</evidence>
<feature type="compositionally biased region" description="Polar residues" evidence="1">
    <location>
        <begin position="328"/>
        <end position="347"/>
    </location>
</feature>
<protein>
    <submittedName>
        <fullName evidence="2">Uncharacterized protein</fullName>
    </submittedName>
</protein>
<proteinExistence type="predicted"/>
<sequence length="347" mass="37927">MASVSTTVRELYDTRTRPALVYKTLLHFGAVKYLDPKQIEMISKLTTVQALMDKSVEIQQVATPYIKKATHADGRKELAVLANDNIVKPTFDVASARAKPYVSKANEVIIQPARERVAPLVDVLERNRLAIVGSPRFKRALEGVNKARAHPIETAQELRSNVIDLIKYDNLVSYREYVLSPEFQADTLKLLKEDLPMIAREAARRGYGLLHSSSVALSDELHAKRAALADAWKHGFQMGHSSVELQKLRDTALKLVDQLKAKLLTTAEKVQAKGSELTTEYHVREAIERITKIFGLDGLFRGGGGGGGAVAGDAQPAPTDDGAHAETPMTSPSDEPSHSPAATTSSE</sequence>
<dbReference type="EMBL" id="JAGTXO010000003">
    <property type="protein sequence ID" value="KAG8469208.1"/>
    <property type="molecule type" value="Genomic_DNA"/>
</dbReference>
<dbReference type="AlphaFoldDB" id="A0A8J6CIU0"/>
<name>A0A8J6CIU0_DIALT</name>
<dbReference type="Proteomes" id="UP000751190">
    <property type="component" value="Unassembled WGS sequence"/>
</dbReference>
<organism evidence="2 3">
    <name type="scientific">Diacronema lutheri</name>
    <name type="common">Unicellular marine alga</name>
    <name type="synonym">Monochrysis lutheri</name>
    <dbReference type="NCBI Taxonomy" id="2081491"/>
    <lineage>
        <taxon>Eukaryota</taxon>
        <taxon>Haptista</taxon>
        <taxon>Haptophyta</taxon>
        <taxon>Pavlovophyceae</taxon>
        <taxon>Pavlovales</taxon>
        <taxon>Pavlovaceae</taxon>
        <taxon>Diacronema</taxon>
    </lineage>
</organism>
<evidence type="ECO:0000256" key="1">
    <source>
        <dbReference type="SAM" id="MobiDB-lite"/>
    </source>
</evidence>
<evidence type="ECO:0000313" key="3">
    <source>
        <dbReference type="Proteomes" id="UP000751190"/>
    </source>
</evidence>
<comment type="caution">
    <text evidence="2">The sequence shown here is derived from an EMBL/GenBank/DDBJ whole genome shotgun (WGS) entry which is preliminary data.</text>
</comment>
<dbReference type="OrthoDB" id="10473536at2759"/>
<accession>A0A8J6CIU0</accession>
<keyword evidence="3" id="KW-1185">Reference proteome</keyword>
<feature type="region of interest" description="Disordered" evidence="1">
    <location>
        <begin position="306"/>
        <end position="347"/>
    </location>
</feature>
<gene>
    <name evidence="2" type="ORF">KFE25_007726</name>
</gene>